<feature type="transmembrane region" description="Helical" evidence="2">
    <location>
        <begin position="382"/>
        <end position="410"/>
    </location>
</feature>
<dbReference type="Proteomes" id="UP000094236">
    <property type="component" value="Unassembled WGS sequence"/>
</dbReference>
<keyword evidence="2" id="KW-1133">Transmembrane helix</keyword>
<feature type="transmembrane region" description="Helical" evidence="2">
    <location>
        <begin position="17"/>
        <end position="39"/>
    </location>
</feature>
<feature type="compositionally biased region" description="Acidic residues" evidence="1">
    <location>
        <begin position="430"/>
        <end position="439"/>
    </location>
</feature>
<organism evidence="3 4">
    <name type="scientific">Pachysolen tannophilus NRRL Y-2460</name>
    <dbReference type="NCBI Taxonomy" id="669874"/>
    <lineage>
        <taxon>Eukaryota</taxon>
        <taxon>Fungi</taxon>
        <taxon>Dikarya</taxon>
        <taxon>Ascomycota</taxon>
        <taxon>Saccharomycotina</taxon>
        <taxon>Pichiomycetes</taxon>
        <taxon>Pachysolenaceae</taxon>
        <taxon>Pachysolen</taxon>
    </lineage>
</organism>
<name>A0A1E4U087_PACTA</name>
<gene>
    <name evidence="3" type="ORF">PACTADRAFT_79724</name>
</gene>
<evidence type="ECO:0000256" key="1">
    <source>
        <dbReference type="SAM" id="MobiDB-lite"/>
    </source>
</evidence>
<reference evidence="4" key="1">
    <citation type="submission" date="2016-05" db="EMBL/GenBank/DDBJ databases">
        <title>Comparative genomics of biotechnologically important yeasts.</title>
        <authorList>
            <consortium name="DOE Joint Genome Institute"/>
            <person name="Riley R."/>
            <person name="Haridas S."/>
            <person name="Wolfe K.H."/>
            <person name="Lopes M.R."/>
            <person name="Hittinger C.T."/>
            <person name="Goker M."/>
            <person name="Salamov A."/>
            <person name="Wisecaver J."/>
            <person name="Long T.M."/>
            <person name="Aerts A.L."/>
            <person name="Barry K."/>
            <person name="Choi C."/>
            <person name="Clum A."/>
            <person name="Coughlan A.Y."/>
            <person name="Deshpande S."/>
            <person name="Douglass A.P."/>
            <person name="Hanson S.J."/>
            <person name="Klenk H.-P."/>
            <person name="Labutti K."/>
            <person name="Lapidus A."/>
            <person name="Lindquist E."/>
            <person name="Lipzen A."/>
            <person name="Meier-Kolthoff J.P."/>
            <person name="Ohm R.A."/>
            <person name="Otillar R.P."/>
            <person name="Pangilinan J."/>
            <person name="Peng Y."/>
            <person name="Rokas A."/>
            <person name="Rosa C.A."/>
            <person name="Scheuner C."/>
            <person name="Sibirny A.A."/>
            <person name="Slot J.C."/>
            <person name="Stielow J.B."/>
            <person name="Sun H."/>
            <person name="Kurtzman C.P."/>
            <person name="Blackwell M."/>
            <person name="Grigoriev I.V."/>
            <person name="Jeffries T.W."/>
        </authorList>
    </citation>
    <scope>NUCLEOTIDE SEQUENCE [LARGE SCALE GENOMIC DNA]</scope>
    <source>
        <strain evidence="4">NRRL Y-2460</strain>
    </source>
</reference>
<accession>A0A1E4U087</accession>
<feature type="compositionally biased region" description="Low complexity" evidence="1">
    <location>
        <begin position="498"/>
        <end position="518"/>
    </location>
</feature>
<keyword evidence="2" id="KW-0812">Transmembrane</keyword>
<dbReference type="EMBL" id="KV454012">
    <property type="protein sequence ID" value="ODV97338.1"/>
    <property type="molecule type" value="Genomic_DNA"/>
</dbReference>
<evidence type="ECO:0000256" key="2">
    <source>
        <dbReference type="SAM" id="Phobius"/>
    </source>
</evidence>
<feature type="compositionally biased region" description="Basic and acidic residues" evidence="1">
    <location>
        <begin position="544"/>
        <end position="561"/>
    </location>
</feature>
<keyword evidence="2" id="KW-0472">Membrane</keyword>
<protein>
    <recommendedName>
        <fullName evidence="5">Seipin</fullName>
    </recommendedName>
</protein>
<feature type="region of interest" description="Disordered" evidence="1">
    <location>
        <begin position="423"/>
        <end position="477"/>
    </location>
</feature>
<proteinExistence type="predicted"/>
<evidence type="ECO:0000313" key="3">
    <source>
        <dbReference type="EMBL" id="ODV97338.1"/>
    </source>
</evidence>
<evidence type="ECO:0008006" key="5">
    <source>
        <dbReference type="Google" id="ProtNLM"/>
    </source>
</evidence>
<feature type="compositionally biased region" description="Polar residues" evidence="1">
    <location>
        <begin position="574"/>
        <end position="593"/>
    </location>
</feature>
<feature type="region of interest" description="Disordered" evidence="1">
    <location>
        <begin position="498"/>
        <end position="613"/>
    </location>
</feature>
<feature type="compositionally biased region" description="Polar residues" evidence="1">
    <location>
        <begin position="532"/>
        <end position="543"/>
    </location>
</feature>
<sequence length="627" mass="70282">MVSVHVGLPLALTRSTLYIVATFFSIVLVLFPISVITYLKFYSSLIPSPSPFSLLSGIPSSQYSAQYQGGYRNYNLNFKIDDVRKRQYLVLDMADLLQLVALDNGISYDLDLLIVSFCNMNSNMFGLVSERTSKNHLLVGSTISIIDEQLYNSRNLENKKKRKTSNTKRRLMLFENDDDDDIVDLTYTFETSESDVTSSLFYSTDHDLIRKNFEKDQIYLVKESNFIIHCNENSNGYYNGIDSLNNMRFSNKFESSSTSADGRSLLGGGSEDDTLLAKLVPRIFHFFIPPFLLHRSSALFSWYSWSSPMGLSNINYSKGGLNVVTLNLLKNFEFQNSHSQFLKKAKLIVEFNSDKILIDSQLSALRMVPNYKGLRYYLYNHYYVCLIIGITLSWFVSSFVCLIIASLVLVKFGNYNDLENSSPGKLLNDADNDNNDSDDAGDKAGGRGHSTNNKHDSNVGIVKYDNGQSQKNNKRASANHHIYSIYGNRDIGINSIKSQKQSGIDTSSSSSSPSAVTSPRRHRVQLDISRRNIGTNTSIGNKNTNDRNKYADNRRGIESNLHHTRGNRNEAIPTESSFFESNNSDYSSATASQVDGEDDDSNGYDSADTGTSNNSVLENLSILIGEE</sequence>
<dbReference type="AlphaFoldDB" id="A0A1E4U087"/>
<evidence type="ECO:0000313" key="4">
    <source>
        <dbReference type="Proteomes" id="UP000094236"/>
    </source>
</evidence>
<keyword evidence="4" id="KW-1185">Reference proteome</keyword>